<keyword evidence="1 3" id="KW-0853">WD repeat</keyword>
<dbReference type="PANTHER" id="PTHR44376:SF8">
    <property type="entry name" value="TRANSCRIPTIONAL COREPRESSOR LEUNIG-LIKE"/>
    <property type="match status" value="1"/>
</dbReference>
<dbReference type="EMBL" id="DF973496">
    <property type="protein sequence ID" value="GAU32535.1"/>
    <property type="molecule type" value="Genomic_DNA"/>
</dbReference>
<feature type="repeat" description="WD" evidence="3">
    <location>
        <begin position="110"/>
        <end position="151"/>
    </location>
</feature>
<dbReference type="InterPro" id="IPR019775">
    <property type="entry name" value="WD40_repeat_CS"/>
</dbReference>
<sequence length="203" mass="22953">FEIFVHDYLEKNGFSETAESFRKEAWINRVIPPEFDQRPRGILYDVWSFRGSSSQSQAPNVAAVMDTIPQIIREGYSIQHLSHGKIVASGGLGMKPFICYIETRESVTMPEAHSFSISDVRFKPGSTIFATSSGDGTIKVWDAQRPARLMFSFVGHNGSVRSLDFHPLDEVLCSSGKDNEIKVWDLNQKVLIRTLKVRFTHDI</sequence>
<accession>A0A2Z6N9B4</accession>
<dbReference type="PROSITE" id="PS50896">
    <property type="entry name" value="LISH"/>
    <property type="match status" value="1"/>
</dbReference>
<dbReference type="PROSITE" id="PS00678">
    <property type="entry name" value="WD_REPEATS_1"/>
    <property type="match status" value="1"/>
</dbReference>
<evidence type="ECO:0000313" key="4">
    <source>
        <dbReference type="EMBL" id="GAU32535.1"/>
    </source>
</evidence>
<dbReference type="PANTHER" id="PTHR44376">
    <property type="entry name" value="TRANSCRIPTIONAL REGULATOR OF FILAMENTOUS GROWTH FLO8"/>
    <property type="match status" value="1"/>
</dbReference>
<dbReference type="PROSITE" id="PS50294">
    <property type="entry name" value="WD_REPEATS_REGION"/>
    <property type="match status" value="2"/>
</dbReference>
<proteinExistence type="predicted"/>
<dbReference type="Proteomes" id="UP000242715">
    <property type="component" value="Unassembled WGS sequence"/>
</dbReference>
<dbReference type="AlphaFoldDB" id="A0A2Z6N9B4"/>
<feature type="non-terminal residue" evidence="4">
    <location>
        <position position="203"/>
    </location>
</feature>
<evidence type="ECO:0000313" key="5">
    <source>
        <dbReference type="Proteomes" id="UP000242715"/>
    </source>
</evidence>
<dbReference type="SMART" id="SM00320">
    <property type="entry name" value="WD40"/>
    <property type="match status" value="2"/>
</dbReference>
<dbReference type="OrthoDB" id="1404733at2759"/>
<feature type="non-terminal residue" evidence="4">
    <location>
        <position position="1"/>
    </location>
</feature>
<dbReference type="SUPFAM" id="SSF50978">
    <property type="entry name" value="WD40 repeat-like"/>
    <property type="match status" value="1"/>
</dbReference>
<dbReference type="PROSITE" id="PS50082">
    <property type="entry name" value="WD_REPEATS_2"/>
    <property type="match status" value="2"/>
</dbReference>
<name>A0A2Z6N9B4_TRISU</name>
<evidence type="ECO:0000256" key="2">
    <source>
        <dbReference type="ARBA" id="ARBA00022737"/>
    </source>
</evidence>
<dbReference type="Pfam" id="PF00400">
    <property type="entry name" value="WD40"/>
    <property type="match status" value="2"/>
</dbReference>
<feature type="repeat" description="WD" evidence="3">
    <location>
        <begin position="153"/>
        <end position="194"/>
    </location>
</feature>
<dbReference type="Pfam" id="PF08513">
    <property type="entry name" value="LisH"/>
    <property type="match status" value="1"/>
</dbReference>
<evidence type="ECO:0000256" key="3">
    <source>
        <dbReference type="PROSITE-ProRule" id="PRU00221"/>
    </source>
</evidence>
<dbReference type="InterPro" id="IPR006594">
    <property type="entry name" value="LisH"/>
</dbReference>
<dbReference type="GO" id="GO:0003714">
    <property type="term" value="F:transcription corepressor activity"/>
    <property type="evidence" value="ECO:0007669"/>
    <property type="project" value="InterPro"/>
</dbReference>
<protein>
    <submittedName>
        <fullName evidence="4">Uncharacterized protein</fullName>
    </submittedName>
</protein>
<organism evidence="4 5">
    <name type="scientific">Trifolium subterraneum</name>
    <name type="common">Subterranean clover</name>
    <dbReference type="NCBI Taxonomy" id="3900"/>
    <lineage>
        <taxon>Eukaryota</taxon>
        <taxon>Viridiplantae</taxon>
        <taxon>Streptophyta</taxon>
        <taxon>Embryophyta</taxon>
        <taxon>Tracheophyta</taxon>
        <taxon>Spermatophyta</taxon>
        <taxon>Magnoliopsida</taxon>
        <taxon>eudicotyledons</taxon>
        <taxon>Gunneridae</taxon>
        <taxon>Pentapetalae</taxon>
        <taxon>rosids</taxon>
        <taxon>fabids</taxon>
        <taxon>Fabales</taxon>
        <taxon>Fabaceae</taxon>
        <taxon>Papilionoideae</taxon>
        <taxon>50 kb inversion clade</taxon>
        <taxon>NPAAA clade</taxon>
        <taxon>Hologalegina</taxon>
        <taxon>IRL clade</taxon>
        <taxon>Trifolieae</taxon>
        <taxon>Trifolium</taxon>
    </lineage>
</organism>
<dbReference type="InterPro" id="IPR036322">
    <property type="entry name" value="WD40_repeat_dom_sf"/>
</dbReference>
<keyword evidence="2" id="KW-0677">Repeat</keyword>
<reference evidence="5" key="1">
    <citation type="journal article" date="2017" name="Front. Plant Sci.">
        <title>Climate Clever Clovers: New Paradigm to Reduce the Environmental Footprint of Ruminants by Breeding Low Methanogenic Forages Utilizing Haplotype Variation.</title>
        <authorList>
            <person name="Kaur P."/>
            <person name="Appels R."/>
            <person name="Bayer P.E."/>
            <person name="Keeble-Gagnere G."/>
            <person name="Wang J."/>
            <person name="Hirakawa H."/>
            <person name="Shirasawa K."/>
            <person name="Vercoe P."/>
            <person name="Stefanova K."/>
            <person name="Durmic Z."/>
            <person name="Nichols P."/>
            <person name="Revell C."/>
            <person name="Isobe S.N."/>
            <person name="Edwards D."/>
            <person name="Erskine W."/>
        </authorList>
    </citation>
    <scope>NUCLEOTIDE SEQUENCE [LARGE SCALE GENOMIC DNA]</scope>
    <source>
        <strain evidence="5">cv. Daliak</strain>
    </source>
</reference>
<evidence type="ECO:0000256" key="1">
    <source>
        <dbReference type="ARBA" id="ARBA00022574"/>
    </source>
</evidence>
<gene>
    <name evidence="4" type="ORF">TSUD_64300</name>
</gene>
<keyword evidence="5" id="KW-1185">Reference proteome</keyword>
<dbReference type="InterPro" id="IPR044716">
    <property type="entry name" value="LEUNIG-like"/>
</dbReference>
<dbReference type="InterPro" id="IPR001680">
    <property type="entry name" value="WD40_rpt"/>
</dbReference>
<dbReference type="Gene3D" id="2.130.10.10">
    <property type="entry name" value="YVTN repeat-like/Quinoprotein amine dehydrogenase"/>
    <property type="match status" value="1"/>
</dbReference>
<dbReference type="InterPro" id="IPR015943">
    <property type="entry name" value="WD40/YVTN_repeat-like_dom_sf"/>
</dbReference>